<gene>
    <name evidence="2" type="ORF">INT76_00015</name>
</gene>
<sequence>MNLSKIVKKVTGKQIHSEVTLGYVVGRGLPFLIGLLKGMLISPFLKKAGRKLFIGKQVTLRMKKKIRLGNNVRLEPFVSIDALSKDGVKLGDNVKLGDYSKIICSGSLSNLGKGLEIGKNSFFSEYTFFGSAGGIKIGENVIAGQGVRFHAENHNYSEPDLLIREQGVSHKGIEVGDNCWLGAGAVFLDGAKVGLGCVVAANALVTKEFPDNVIIGGVPAKIIKNRF</sequence>
<dbReference type="PANTHER" id="PTHR23416">
    <property type="entry name" value="SIALIC ACID SYNTHASE-RELATED"/>
    <property type="match status" value="1"/>
</dbReference>
<dbReference type="CDD" id="cd04647">
    <property type="entry name" value="LbH_MAT_like"/>
    <property type="match status" value="1"/>
</dbReference>
<accession>A0ABX7YM29</accession>
<keyword evidence="2" id="KW-0012">Acyltransferase</keyword>
<keyword evidence="2" id="KW-0808">Transferase</keyword>
<keyword evidence="1" id="KW-0812">Transmembrane</keyword>
<dbReference type="RefSeq" id="WP_212570800.1">
    <property type="nucleotide sequence ID" value="NZ_CP073084.1"/>
</dbReference>
<organism evidence="2 3">
    <name type="scientific">Streptococcus oriscaviae</name>
    <dbReference type="NCBI Taxonomy" id="2781599"/>
    <lineage>
        <taxon>Bacteria</taxon>
        <taxon>Bacillati</taxon>
        <taxon>Bacillota</taxon>
        <taxon>Bacilli</taxon>
        <taxon>Lactobacillales</taxon>
        <taxon>Streptococcaceae</taxon>
        <taxon>Streptococcus</taxon>
    </lineage>
</organism>
<evidence type="ECO:0000313" key="2">
    <source>
        <dbReference type="EMBL" id="QUE54319.1"/>
    </source>
</evidence>
<dbReference type="Gene3D" id="2.160.10.10">
    <property type="entry name" value="Hexapeptide repeat proteins"/>
    <property type="match status" value="2"/>
</dbReference>
<dbReference type="InterPro" id="IPR011004">
    <property type="entry name" value="Trimer_LpxA-like_sf"/>
</dbReference>
<dbReference type="GO" id="GO:0016746">
    <property type="term" value="F:acyltransferase activity"/>
    <property type="evidence" value="ECO:0007669"/>
    <property type="project" value="UniProtKB-KW"/>
</dbReference>
<evidence type="ECO:0000256" key="1">
    <source>
        <dbReference type="SAM" id="Phobius"/>
    </source>
</evidence>
<feature type="transmembrane region" description="Helical" evidence="1">
    <location>
        <begin position="20"/>
        <end position="41"/>
    </location>
</feature>
<reference evidence="2 3" key="1">
    <citation type="submission" date="2021-04" db="EMBL/GenBank/DDBJ databases">
        <title>Complete genome sequence of a novel Streptococcus species.</title>
        <authorList>
            <person name="Teng J.L.L."/>
        </authorList>
    </citation>
    <scope>NUCLEOTIDE SEQUENCE [LARGE SCALE GENOMIC DNA]</scope>
    <source>
        <strain evidence="2 3">HKU75</strain>
    </source>
</reference>
<dbReference type="SUPFAM" id="SSF51161">
    <property type="entry name" value="Trimeric LpxA-like enzymes"/>
    <property type="match status" value="1"/>
</dbReference>
<keyword evidence="1" id="KW-1133">Transmembrane helix</keyword>
<proteinExistence type="predicted"/>
<dbReference type="PANTHER" id="PTHR23416:SF78">
    <property type="entry name" value="LIPOPOLYSACCHARIDE BIOSYNTHESIS O-ACETYL TRANSFERASE WBBJ-RELATED"/>
    <property type="match status" value="1"/>
</dbReference>
<evidence type="ECO:0000313" key="3">
    <source>
        <dbReference type="Proteomes" id="UP000677616"/>
    </source>
</evidence>
<keyword evidence="3" id="KW-1185">Reference proteome</keyword>
<dbReference type="InterPro" id="IPR051159">
    <property type="entry name" value="Hexapeptide_acetyltransf"/>
</dbReference>
<dbReference type="Proteomes" id="UP000677616">
    <property type="component" value="Chromosome"/>
</dbReference>
<dbReference type="InterPro" id="IPR001451">
    <property type="entry name" value="Hexapep"/>
</dbReference>
<keyword evidence="1" id="KW-0472">Membrane</keyword>
<protein>
    <submittedName>
        <fullName evidence="2">Acyltransferase</fullName>
    </submittedName>
</protein>
<dbReference type="EMBL" id="CP073084">
    <property type="protein sequence ID" value="QUE54319.1"/>
    <property type="molecule type" value="Genomic_DNA"/>
</dbReference>
<name>A0ABX7YM29_9STRE</name>
<dbReference type="Pfam" id="PF00132">
    <property type="entry name" value="Hexapep"/>
    <property type="match status" value="1"/>
</dbReference>